<evidence type="ECO:0000313" key="2">
    <source>
        <dbReference type="EMBL" id="PSK87861.1"/>
    </source>
</evidence>
<gene>
    <name evidence="3" type="primary">nrdJ</name>
    <name evidence="2" type="ORF">CLV79_102351</name>
    <name evidence="3" type="ORF">LOS8367_01433</name>
</gene>
<feature type="region of interest" description="Disordered" evidence="1">
    <location>
        <begin position="681"/>
        <end position="712"/>
    </location>
</feature>
<dbReference type="Proteomes" id="UP000193495">
    <property type="component" value="Unassembled WGS sequence"/>
</dbReference>
<dbReference type="AlphaFoldDB" id="A0A1X6YYY5"/>
<dbReference type="EMBL" id="FWFY01000003">
    <property type="protein sequence ID" value="SLN35203.1"/>
    <property type="molecule type" value="Genomic_DNA"/>
</dbReference>
<evidence type="ECO:0000313" key="4">
    <source>
        <dbReference type="Proteomes" id="UP000193495"/>
    </source>
</evidence>
<feature type="compositionally biased region" description="Basic and acidic residues" evidence="1">
    <location>
        <begin position="703"/>
        <end position="712"/>
    </location>
</feature>
<reference evidence="3 4" key="1">
    <citation type="submission" date="2017-03" db="EMBL/GenBank/DDBJ databases">
        <authorList>
            <person name="Afonso C.L."/>
            <person name="Miller P.J."/>
            <person name="Scott M.A."/>
            <person name="Spackman E."/>
            <person name="Goraichik I."/>
            <person name="Dimitrov K.M."/>
            <person name="Suarez D.L."/>
            <person name="Swayne D.E."/>
        </authorList>
    </citation>
    <scope>NUCLEOTIDE SEQUENCE [LARGE SCALE GENOMIC DNA]</scope>
    <source>
        <strain evidence="3 4">CECT 8367</strain>
    </source>
</reference>
<evidence type="ECO:0000313" key="3">
    <source>
        <dbReference type="EMBL" id="SLN35203.1"/>
    </source>
</evidence>
<dbReference type="Proteomes" id="UP000240624">
    <property type="component" value="Unassembled WGS sequence"/>
</dbReference>
<keyword evidence="3" id="KW-0560">Oxidoreductase</keyword>
<reference evidence="2 5" key="2">
    <citation type="submission" date="2018-03" db="EMBL/GenBank/DDBJ databases">
        <title>Genomic Encyclopedia of Archaeal and Bacterial Type Strains, Phase II (KMG-II): from individual species to whole genera.</title>
        <authorList>
            <person name="Goeker M."/>
        </authorList>
    </citation>
    <scope>NUCLEOTIDE SEQUENCE [LARGE SCALE GENOMIC DNA]</scope>
    <source>
        <strain evidence="2 5">DSM 29956</strain>
    </source>
</reference>
<proteinExistence type="predicted"/>
<dbReference type="EC" id="1.17.4.1" evidence="3"/>
<evidence type="ECO:0000313" key="5">
    <source>
        <dbReference type="Proteomes" id="UP000240624"/>
    </source>
</evidence>
<name>A0A1X6YYY5_9RHOB</name>
<dbReference type="EMBL" id="PYGB01000002">
    <property type="protein sequence ID" value="PSK87861.1"/>
    <property type="molecule type" value="Genomic_DNA"/>
</dbReference>
<accession>A0A1X6YYY5</accession>
<evidence type="ECO:0000256" key="1">
    <source>
        <dbReference type="SAM" id="MobiDB-lite"/>
    </source>
</evidence>
<keyword evidence="5" id="KW-1185">Reference proteome</keyword>
<dbReference type="GO" id="GO:0004748">
    <property type="term" value="F:ribonucleoside-diphosphate reductase activity, thioredoxin disulfide as acceptor"/>
    <property type="evidence" value="ECO:0007669"/>
    <property type="project" value="UniProtKB-EC"/>
</dbReference>
<organism evidence="3 4">
    <name type="scientific">Limimaricola soesokkakensis</name>
    <dbReference type="NCBI Taxonomy" id="1343159"/>
    <lineage>
        <taxon>Bacteria</taxon>
        <taxon>Pseudomonadati</taxon>
        <taxon>Pseudomonadota</taxon>
        <taxon>Alphaproteobacteria</taxon>
        <taxon>Rhodobacterales</taxon>
        <taxon>Paracoccaceae</taxon>
        <taxon>Limimaricola</taxon>
    </lineage>
</organism>
<sequence>MAFFVELRGLWKTLWESGELRWANPRAPRRCREIRSRHPGTALTVPAALLSFAEPGACGPRLTRRNGTTCMQIERRYTMPEQAPLAGRPTRRIRLEDGTAMQVPAGWTLRAARAFAAQVPGARAETGLADAVDALAARLASGAKASGLLTDPACLDIWADEMRQMVMHRIAVIDPALWNGRIRVSEPAASPLRVRMAQTDGVQMTCLAEAVRDGAPLAFDFETDPRAAAPRVVLDLRCFVEDGEVAVVALVHAVRLWTLALAVAAGRKAVPGDLGLAGLGGALMRLGLGHATREGRIAAAAMGALAEAARAAVAAELGLAPGAGDAHARAGLARLEAKPVPHAARAALTHARALWAGIDEQAAPDAPAAPRIAIAPLGPQAAILGLGDDPLAPLAELCMETETERGHCRKAAPELRAGLAAQGYSADRVEALIRHVAGYGSLAAAQGIDHAALRARGLDAQQIARIEAALPEARDLRAAVTPWRLGTAFCASRLGLDAAAMPGQGMGLLEQLGFTEAQIETANRHVFGTGSLRGAPGIAPRDAAAFDCAPEGAGGPQDVGPRARLAMAAALARVIGGPVVARMPLPDAADAGTARAAIRAARRAGLAGLALSRDAEAAQRMSGATEASADALSLAPRLREILAMLPPGTRPGSAPSEVIELLEAARRSRPEARRHARVLRERLLADPLPQDRGTPRVATPPAGHDRAQTRRG</sequence>
<protein>
    <submittedName>
        <fullName evidence="3">Vitamin B12-dependent ribonucleotide reductase</fullName>
        <ecNumber evidence="3">1.17.4.1</ecNumber>
    </submittedName>
</protein>